<keyword evidence="1" id="KW-0812">Transmembrane</keyword>
<keyword evidence="4" id="KW-1185">Reference proteome</keyword>
<name>A0ABW6A3D3_9BACT</name>
<keyword evidence="1" id="KW-0472">Membrane</keyword>
<keyword evidence="1" id="KW-1133">Transmembrane helix</keyword>
<keyword evidence="2" id="KW-0732">Signal</keyword>
<feature type="chain" id="PRO_5046283176" evidence="2">
    <location>
        <begin position="21"/>
        <end position="187"/>
    </location>
</feature>
<dbReference type="RefSeq" id="WP_386095763.1">
    <property type="nucleotide sequence ID" value="NZ_JBHUOZ010000001.1"/>
</dbReference>
<organism evidence="3 4">
    <name type="scientific">Terrimonas rubra</name>
    <dbReference type="NCBI Taxonomy" id="1035890"/>
    <lineage>
        <taxon>Bacteria</taxon>
        <taxon>Pseudomonadati</taxon>
        <taxon>Bacteroidota</taxon>
        <taxon>Chitinophagia</taxon>
        <taxon>Chitinophagales</taxon>
        <taxon>Chitinophagaceae</taxon>
        <taxon>Terrimonas</taxon>
    </lineage>
</organism>
<feature type="signal peptide" evidence="2">
    <location>
        <begin position="1"/>
        <end position="20"/>
    </location>
</feature>
<dbReference type="EMBL" id="JBHUOZ010000001">
    <property type="protein sequence ID" value="MFD2919010.1"/>
    <property type="molecule type" value="Genomic_DNA"/>
</dbReference>
<accession>A0ABW6A3D3</accession>
<protein>
    <submittedName>
        <fullName evidence="3">Uncharacterized protein</fullName>
    </submittedName>
</protein>
<dbReference type="Proteomes" id="UP001597511">
    <property type="component" value="Unassembled WGS sequence"/>
</dbReference>
<feature type="transmembrane region" description="Helical" evidence="1">
    <location>
        <begin position="149"/>
        <end position="169"/>
    </location>
</feature>
<evidence type="ECO:0000313" key="4">
    <source>
        <dbReference type="Proteomes" id="UP001597511"/>
    </source>
</evidence>
<evidence type="ECO:0000256" key="2">
    <source>
        <dbReference type="SAM" id="SignalP"/>
    </source>
</evidence>
<comment type="caution">
    <text evidence="3">The sequence shown here is derived from an EMBL/GenBank/DDBJ whole genome shotgun (WGS) entry which is preliminary data.</text>
</comment>
<gene>
    <name evidence="3" type="ORF">ACFS6H_04750</name>
</gene>
<evidence type="ECO:0000256" key="1">
    <source>
        <dbReference type="SAM" id="Phobius"/>
    </source>
</evidence>
<evidence type="ECO:0000313" key="3">
    <source>
        <dbReference type="EMBL" id="MFD2919010.1"/>
    </source>
</evidence>
<reference evidence="4" key="1">
    <citation type="journal article" date="2019" name="Int. J. Syst. Evol. Microbiol.">
        <title>The Global Catalogue of Microorganisms (GCM) 10K type strain sequencing project: providing services to taxonomists for standard genome sequencing and annotation.</title>
        <authorList>
            <consortium name="The Broad Institute Genomics Platform"/>
            <consortium name="The Broad Institute Genome Sequencing Center for Infectious Disease"/>
            <person name="Wu L."/>
            <person name="Ma J."/>
        </authorList>
    </citation>
    <scope>NUCLEOTIDE SEQUENCE [LARGE SCALE GENOMIC DNA]</scope>
    <source>
        <strain evidence="4">KCTC 23299</strain>
    </source>
</reference>
<sequence length="187" mass="21716">MKLFLLIICVIILGVGTAQDTTFYTAFRDAINSTGNTGTVFYIDTAIAFWHKPSELAKKKTLHGVETIRVNKKNSLALTKKELKSLDQQAKQAAPVLWPEDMMPDSRRVTRDTINSIAYQNRWRDGEKEKPVHYYYFSQPIYTRNNTLLMFYVYDMINYSAGYTFLFVYRLEKEGWKHRLAISTGAF</sequence>
<proteinExistence type="predicted"/>